<evidence type="ECO:0000313" key="2">
    <source>
        <dbReference type="EMBL" id="AGX42941.1"/>
    </source>
</evidence>
<dbReference type="HOGENOM" id="CLU_1218102_0_0_9"/>
<feature type="transmembrane region" description="Helical" evidence="1">
    <location>
        <begin position="177"/>
        <end position="197"/>
    </location>
</feature>
<gene>
    <name evidence="2" type="ORF">CLSA_c19570</name>
</gene>
<protein>
    <submittedName>
        <fullName evidence="2">Uncharacterized protein</fullName>
    </submittedName>
</protein>
<dbReference type="AlphaFoldDB" id="U5MTH7"/>
<feature type="transmembrane region" description="Helical" evidence="1">
    <location>
        <begin position="203"/>
        <end position="224"/>
    </location>
</feature>
<accession>U5MTH7</accession>
<keyword evidence="1" id="KW-0472">Membrane</keyword>
<dbReference type="PANTHER" id="PTHR41307:SF1">
    <property type="entry name" value="MEMBRANE PROTEIN"/>
    <property type="match status" value="1"/>
</dbReference>
<dbReference type="PANTHER" id="PTHR41307">
    <property type="entry name" value="MEMBRANE PROTEIN-RELATED"/>
    <property type="match status" value="1"/>
</dbReference>
<dbReference type="SUPFAM" id="SSF158560">
    <property type="entry name" value="BH3980-like"/>
    <property type="match status" value="1"/>
</dbReference>
<sequence>MSSVSLLAKQLNKAAENLSVENRKIFDDIIIYIRTSNLKERDAEEFLQQILDSFLNAQQQGVSIESMIGTTDIRHYCEEIVNTYKSSYNFLSRSSQYIMYTGIFIVILSFTKYILQKLTPILFKTHELNNFTFYLDFNLQLIIQCLIVIPFSVIILASLKKTCFKGTSKFSKVKEYFTYWMICVLLICTWIAIFKFVDETVIFSLNIFIVLSIGSVIYFIGNYFTEK</sequence>
<keyword evidence="3" id="KW-1185">Reference proteome</keyword>
<dbReference type="Gene3D" id="1.10.1900.10">
    <property type="entry name" value="c-terminal domain of poly(a) binding protein"/>
    <property type="match status" value="1"/>
</dbReference>
<keyword evidence="1" id="KW-0812">Transmembrane</keyword>
<dbReference type="Proteomes" id="UP000017118">
    <property type="component" value="Chromosome"/>
</dbReference>
<feature type="transmembrane region" description="Helical" evidence="1">
    <location>
        <begin position="135"/>
        <end position="157"/>
    </location>
</feature>
<evidence type="ECO:0000313" key="3">
    <source>
        <dbReference type="Proteomes" id="UP000017118"/>
    </source>
</evidence>
<dbReference type="OrthoDB" id="1902819at2"/>
<dbReference type="PATRIC" id="fig|1345695.10.peg.2466"/>
<dbReference type="KEGG" id="csb:CLSA_c19570"/>
<dbReference type="eggNOG" id="COG4858">
    <property type="taxonomic scope" value="Bacteria"/>
</dbReference>
<evidence type="ECO:0000256" key="1">
    <source>
        <dbReference type="SAM" id="Phobius"/>
    </source>
</evidence>
<organism evidence="2 3">
    <name type="scientific">Clostridium saccharobutylicum DSM 13864</name>
    <dbReference type="NCBI Taxonomy" id="1345695"/>
    <lineage>
        <taxon>Bacteria</taxon>
        <taxon>Bacillati</taxon>
        <taxon>Bacillota</taxon>
        <taxon>Clostridia</taxon>
        <taxon>Eubacteriales</taxon>
        <taxon>Clostridiaceae</taxon>
        <taxon>Clostridium</taxon>
    </lineage>
</organism>
<dbReference type="RefSeq" id="WP_022745912.1">
    <property type="nucleotide sequence ID" value="NC_022571.1"/>
</dbReference>
<dbReference type="GeneID" id="55474424"/>
<name>U5MTH7_CLOSA</name>
<keyword evidence="1" id="KW-1133">Transmembrane helix</keyword>
<feature type="transmembrane region" description="Helical" evidence="1">
    <location>
        <begin position="97"/>
        <end position="115"/>
    </location>
</feature>
<proteinExistence type="predicted"/>
<dbReference type="EMBL" id="CP006721">
    <property type="protein sequence ID" value="AGX42941.1"/>
    <property type="molecule type" value="Genomic_DNA"/>
</dbReference>
<reference evidence="2 3" key="1">
    <citation type="journal article" date="2013" name="Genome Announc.">
        <title>Complete Genome Sequence of the Solvent Producer Clostridium saccharobutylicum NCP262 (DSM 13864).</title>
        <authorList>
            <person name="Poehlein A."/>
            <person name="Hartwich K."/>
            <person name="Krabben P."/>
            <person name="Ehrenreich A."/>
            <person name="Liebl W."/>
            <person name="Durre P."/>
            <person name="Gottschalk G."/>
            <person name="Daniel R."/>
        </authorList>
    </citation>
    <scope>NUCLEOTIDE SEQUENCE [LARGE SCALE GENOMIC DNA]</scope>
    <source>
        <strain evidence="2">DSM 13864</strain>
    </source>
</reference>